<dbReference type="Pfam" id="PF00691">
    <property type="entry name" value="OmpA"/>
    <property type="match status" value="1"/>
</dbReference>
<dbReference type="Gene3D" id="3.30.1330.60">
    <property type="entry name" value="OmpA-like domain"/>
    <property type="match status" value="1"/>
</dbReference>
<dbReference type="PROSITE" id="PS51123">
    <property type="entry name" value="OMPA_2"/>
    <property type="match status" value="1"/>
</dbReference>
<dbReference type="PRINTS" id="PR01021">
    <property type="entry name" value="OMPADOMAIN"/>
</dbReference>
<evidence type="ECO:0000256" key="4">
    <source>
        <dbReference type="PROSITE-ProRule" id="PRU00473"/>
    </source>
</evidence>
<sequence length="244" mass="27716">MSCFRNLLGNHLLLFIFLILLPSFALNASNRANKFIVKGVFIDKDTGKRVQGVSVLILNTKDQSKISLVTGKNGDFKVTLNDLAEYKIQGSKPMHLFSLEKSVLTYDLTPNTNIDLEFKIERIHFNTPYLLPNFKFHLNDKEIANTDARYITLLKEILDDHPDMSIEIRNHTDSRGSDDYNLTLSQKRADEIKKLLIKKGLPAQNILALGIGEKELLNECENNIKCSSTAHLINRRSEFVLTTP</sequence>
<keyword evidence="7" id="KW-1185">Reference proteome</keyword>
<name>A0A315ZFZ9_SEDFL</name>
<dbReference type="GO" id="GO:0009279">
    <property type="term" value="C:cell outer membrane"/>
    <property type="evidence" value="ECO:0007669"/>
    <property type="project" value="UniProtKB-SubCell"/>
</dbReference>
<reference evidence="6 7" key="1">
    <citation type="submission" date="2018-03" db="EMBL/GenBank/DDBJ databases">
        <title>Genomic Encyclopedia of Archaeal and Bacterial Type Strains, Phase II (KMG-II): from individual species to whole genera.</title>
        <authorList>
            <person name="Goeker M."/>
        </authorList>
    </citation>
    <scope>NUCLEOTIDE SEQUENCE [LARGE SCALE GENOMIC DNA]</scope>
    <source>
        <strain evidence="6 7">DSM 28229</strain>
    </source>
</reference>
<gene>
    <name evidence="6" type="ORF">BC781_101429</name>
</gene>
<keyword evidence="2 4" id="KW-0472">Membrane</keyword>
<evidence type="ECO:0000313" key="7">
    <source>
        <dbReference type="Proteomes" id="UP000245535"/>
    </source>
</evidence>
<keyword evidence="3" id="KW-0998">Cell outer membrane</keyword>
<dbReference type="InterPro" id="IPR050330">
    <property type="entry name" value="Bact_OuterMem_StrucFunc"/>
</dbReference>
<evidence type="ECO:0000256" key="1">
    <source>
        <dbReference type="ARBA" id="ARBA00004442"/>
    </source>
</evidence>
<dbReference type="InterPro" id="IPR006664">
    <property type="entry name" value="OMP_bac"/>
</dbReference>
<dbReference type="PANTHER" id="PTHR30329:SF21">
    <property type="entry name" value="LIPOPROTEIN YIAD-RELATED"/>
    <property type="match status" value="1"/>
</dbReference>
<dbReference type="SUPFAM" id="SSF103088">
    <property type="entry name" value="OmpA-like"/>
    <property type="match status" value="1"/>
</dbReference>
<protein>
    <submittedName>
        <fullName evidence="6">OmpA family protein</fullName>
    </submittedName>
</protein>
<dbReference type="InterPro" id="IPR036737">
    <property type="entry name" value="OmpA-like_sf"/>
</dbReference>
<accession>A0A315ZFZ9</accession>
<evidence type="ECO:0000256" key="3">
    <source>
        <dbReference type="ARBA" id="ARBA00023237"/>
    </source>
</evidence>
<dbReference type="PANTHER" id="PTHR30329">
    <property type="entry name" value="STATOR ELEMENT OF FLAGELLAR MOTOR COMPLEX"/>
    <property type="match status" value="1"/>
</dbReference>
<evidence type="ECO:0000259" key="5">
    <source>
        <dbReference type="PROSITE" id="PS51123"/>
    </source>
</evidence>
<comment type="subcellular location">
    <subcellularLocation>
        <location evidence="1">Cell outer membrane</location>
    </subcellularLocation>
</comment>
<dbReference type="InterPro" id="IPR006665">
    <property type="entry name" value="OmpA-like"/>
</dbReference>
<comment type="caution">
    <text evidence="6">The sequence shown here is derived from an EMBL/GenBank/DDBJ whole genome shotgun (WGS) entry which is preliminary data.</text>
</comment>
<organism evidence="6 7">
    <name type="scientific">Sediminitomix flava</name>
    <dbReference type="NCBI Taxonomy" id="379075"/>
    <lineage>
        <taxon>Bacteria</taxon>
        <taxon>Pseudomonadati</taxon>
        <taxon>Bacteroidota</taxon>
        <taxon>Cytophagia</taxon>
        <taxon>Cytophagales</taxon>
        <taxon>Flammeovirgaceae</taxon>
        <taxon>Sediminitomix</taxon>
    </lineage>
</organism>
<dbReference type="OrthoDB" id="9809364at2"/>
<dbReference type="EMBL" id="QGDO01000001">
    <property type="protein sequence ID" value="PWJ44079.1"/>
    <property type="molecule type" value="Genomic_DNA"/>
</dbReference>
<evidence type="ECO:0000313" key="6">
    <source>
        <dbReference type="EMBL" id="PWJ44079.1"/>
    </source>
</evidence>
<dbReference type="RefSeq" id="WP_109615599.1">
    <property type="nucleotide sequence ID" value="NZ_QGDO01000001.1"/>
</dbReference>
<dbReference type="AlphaFoldDB" id="A0A315ZFZ9"/>
<proteinExistence type="predicted"/>
<evidence type="ECO:0000256" key="2">
    <source>
        <dbReference type="ARBA" id="ARBA00023136"/>
    </source>
</evidence>
<dbReference type="Proteomes" id="UP000245535">
    <property type="component" value="Unassembled WGS sequence"/>
</dbReference>
<dbReference type="CDD" id="cd07185">
    <property type="entry name" value="OmpA_C-like"/>
    <property type="match status" value="1"/>
</dbReference>
<feature type="domain" description="OmpA-like" evidence="5">
    <location>
        <begin position="123"/>
        <end position="244"/>
    </location>
</feature>